<comment type="similarity">
    <text evidence="1">Belongs to the UPF0236 family.</text>
</comment>
<evidence type="ECO:0000313" key="3">
    <source>
        <dbReference type="Proteomes" id="UP000254519"/>
    </source>
</evidence>
<proteinExistence type="inferred from homology"/>
<dbReference type="RefSeq" id="WP_115361408.1">
    <property type="nucleotide sequence ID" value="NZ_CP038012.1"/>
</dbReference>
<reference evidence="2 3" key="1">
    <citation type="submission" date="2018-06" db="EMBL/GenBank/DDBJ databases">
        <authorList>
            <consortium name="Pathogen Informatics"/>
            <person name="Doyle S."/>
        </authorList>
    </citation>
    <scope>NUCLEOTIDE SEQUENCE [LARGE SCALE GENOMIC DNA]</scope>
    <source>
        <strain evidence="3">ATCC 11859 / DSM 33 / NCIB 8841 / NCTC 4822</strain>
    </source>
</reference>
<dbReference type="AlphaFoldDB" id="A0A380BTB3"/>
<dbReference type="Proteomes" id="UP000254519">
    <property type="component" value="Unassembled WGS sequence"/>
</dbReference>
<dbReference type="InterPro" id="IPR009620">
    <property type="entry name" value="UPF0236"/>
</dbReference>
<sequence length="73" mass="8576">MIKNNTKLPTPRSFNKILDRFHVAKDLKSVFKEHPRWHSIRIKLAKYNIEGLMTELNSAVGKLEDADLIRQYP</sequence>
<protein>
    <submittedName>
        <fullName evidence="2">Uncharacterized protein</fullName>
    </submittedName>
</protein>
<gene>
    <name evidence="2" type="ORF">NCTC4822_01767</name>
</gene>
<dbReference type="OrthoDB" id="2371514at2"/>
<dbReference type="EMBL" id="UGYZ01000002">
    <property type="protein sequence ID" value="SUJ06731.1"/>
    <property type="molecule type" value="Genomic_DNA"/>
</dbReference>
<keyword evidence="3" id="KW-1185">Reference proteome</keyword>
<accession>A0A380BTB3</accession>
<evidence type="ECO:0000313" key="2">
    <source>
        <dbReference type="EMBL" id="SUJ06731.1"/>
    </source>
</evidence>
<evidence type="ECO:0000256" key="1">
    <source>
        <dbReference type="ARBA" id="ARBA00006539"/>
    </source>
</evidence>
<organism evidence="2 3">
    <name type="scientific">Sporosarcina pasteurii</name>
    <name type="common">Bacillus pasteurii</name>
    <dbReference type="NCBI Taxonomy" id="1474"/>
    <lineage>
        <taxon>Bacteria</taxon>
        <taxon>Bacillati</taxon>
        <taxon>Bacillota</taxon>
        <taxon>Bacilli</taxon>
        <taxon>Bacillales</taxon>
        <taxon>Caryophanaceae</taxon>
        <taxon>Sporosarcina</taxon>
    </lineage>
</organism>
<name>A0A380BTB3_SPOPA</name>
<dbReference type="Pfam" id="PF06782">
    <property type="entry name" value="UPF0236"/>
    <property type="match status" value="1"/>
</dbReference>